<dbReference type="AlphaFoldDB" id="A0A6J7ATJ9"/>
<sequence>MTKLKHEVAVPAAALIHPTLMLTGRSAAAVYAQPAAQLRRLANAGVIIKIAHGYYVAIPVDKRKGDWLPSLETLTAGLATAIYGQGNGALWGLSAARVHGALPRAIATGFALGPSQHRPLSLAVRPGEVHFRMRDPERLEVEYLSTELGPGLVTSIEQTILDLSGQEFVSDSEPRVEAVRNLMAMANSDRLAELAARVRGRAALARARKLLANAH</sequence>
<dbReference type="EMBL" id="CAFABK010000167">
    <property type="protein sequence ID" value="CAB4836030.1"/>
    <property type="molecule type" value="Genomic_DNA"/>
</dbReference>
<evidence type="ECO:0000313" key="1">
    <source>
        <dbReference type="EMBL" id="CAB4836030.1"/>
    </source>
</evidence>
<name>A0A6J7ATJ9_9ZZZZ</name>
<reference evidence="1" key="1">
    <citation type="submission" date="2020-05" db="EMBL/GenBank/DDBJ databases">
        <authorList>
            <person name="Chiriac C."/>
            <person name="Salcher M."/>
            <person name="Ghai R."/>
            <person name="Kavagutti S V."/>
        </authorList>
    </citation>
    <scope>NUCLEOTIDE SEQUENCE</scope>
</reference>
<organism evidence="1">
    <name type="scientific">freshwater metagenome</name>
    <dbReference type="NCBI Taxonomy" id="449393"/>
    <lineage>
        <taxon>unclassified sequences</taxon>
        <taxon>metagenomes</taxon>
        <taxon>ecological metagenomes</taxon>
    </lineage>
</organism>
<protein>
    <submittedName>
        <fullName evidence="1">Unannotated protein</fullName>
    </submittedName>
</protein>
<accession>A0A6J7ATJ9</accession>
<gene>
    <name evidence="1" type="ORF">UFOPK3204_01893</name>
</gene>
<proteinExistence type="predicted"/>